<dbReference type="EMBL" id="MEIA01000301">
    <property type="protein sequence ID" value="OJF11577.1"/>
    <property type="molecule type" value="Genomic_DNA"/>
</dbReference>
<keyword evidence="3" id="KW-0804">Transcription</keyword>
<sequence>MVRVSTRDEILRVAAERFAHFGYKGTSLQDIAAGVGCSKATLLYHFASKDAILAQLVEAAARELGELVARLEPLDAAAAQAAAIDGFVDLVLRYRREAALIYGGIPQFLQEPAFADLLPLTDALCAALAGRSDDASACVAAKVVLSGIVTVVIDEDKDPTELRAALLGVARRALIHPHEKD</sequence>
<reference evidence="6 7" key="1">
    <citation type="submission" date="2016-09" db="EMBL/GenBank/DDBJ databases">
        <title>Couchioplanes caeruleus draft genome sequence.</title>
        <authorList>
            <person name="Sheehan J."/>
            <person name="Caffrey P."/>
        </authorList>
    </citation>
    <scope>NUCLEOTIDE SEQUENCE [LARGE SCALE GENOMIC DNA]</scope>
    <source>
        <strain evidence="6 7">DSM 43634</strain>
    </source>
</reference>
<dbReference type="GO" id="GO:0000976">
    <property type="term" value="F:transcription cis-regulatory region binding"/>
    <property type="evidence" value="ECO:0007669"/>
    <property type="project" value="TreeGrafter"/>
</dbReference>
<dbReference type="PANTHER" id="PTHR30055:SF234">
    <property type="entry name" value="HTH-TYPE TRANSCRIPTIONAL REGULATOR BETI"/>
    <property type="match status" value="1"/>
</dbReference>
<organism evidence="6 7">
    <name type="scientific">Couchioplanes caeruleus subsp. caeruleus</name>
    <dbReference type="NCBI Taxonomy" id="56427"/>
    <lineage>
        <taxon>Bacteria</taxon>
        <taxon>Bacillati</taxon>
        <taxon>Actinomycetota</taxon>
        <taxon>Actinomycetes</taxon>
        <taxon>Micromonosporales</taxon>
        <taxon>Micromonosporaceae</taxon>
        <taxon>Couchioplanes</taxon>
    </lineage>
</organism>
<evidence type="ECO:0000313" key="6">
    <source>
        <dbReference type="EMBL" id="OJF11577.1"/>
    </source>
</evidence>
<dbReference type="Gene3D" id="1.10.357.10">
    <property type="entry name" value="Tetracycline Repressor, domain 2"/>
    <property type="match status" value="1"/>
</dbReference>
<dbReference type="PANTHER" id="PTHR30055">
    <property type="entry name" value="HTH-TYPE TRANSCRIPTIONAL REGULATOR RUTR"/>
    <property type="match status" value="1"/>
</dbReference>
<protein>
    <recommendedName>
        <fullName evidence="5">HTH tetR-type domain-containing protein</fullName>
    </recommendedName>
</protein>
<dbReference type="RefSeq" id="WP_071807914.1">
    <property type="nucleotide sequence ID" value="NZ_MEIA01000301.1"/>
</dbReference>
<evidence type="ECO:0000256" key="2">
    <source>
        <dbReference type="ARBA" id="ARBA00023125"/>
    </source>
</evidence>
<evidence type="ECO:0000259" key="5">
    <source>
        <dbReference type="PROSITE" id="PS50977"/>
    </source>
</evidence>
<dbReference type="PROSITE" id="PS50977">
    <property type="entry name" value="HTH_TETR_2"/>
    <property type="match status" value="1"/>
</dbReference>
<evidence type="ECO:0000256" key="4">
    <source>
        <dbReference type="PROSITE-ProRule" id="PRU00335"/>
    </source>
</evidence>
<dbReference type="InterPro" id="IPR001647">
    <property type="entry name" value="HTH_TetR"/>
</dbReference>
<dbReference type="AlphaFoldDB" id="A0A1K0FFG5"/>
<keyword evidence="2 4" id="KW-0238">DNA-binding</keyword>
<keyword evidence="7" id="KW-1185">Reference proteome</keyword>
<evidence type="ECO:0000256" key="3">
    <source>
        <dbReference type="ARBA" id="ARBA00023163"/>
    </source>
</evidence>
<feature type="domain" description="HTH tetR-type" evidence="5">
    <location>
        <begin position="4"/>
        <end position="64"/>
    </location>
</feature>
<evidence type="ECO:0000256" key="1">
    <source>
        <dbReference type="ARBA" id="ARBA00023015"/>
    </source>
</evidence>
<keyword evidence="1" id="KW-0805">Transcription regulation</keyword>
<dbReference type="Proteomes" id="UP000182486">
    <property type="component" value="Unassembled WGS sequence"/>
</dbReference>
<dbReference type="Pfam" id="PF00440">
    <property type="entry name" value="TetR_N"/>
    <property type="match status" value="1"/>
</dbReference>
<proteinExistence type="predicted"/>
<accession>A0A1K0FFG5</accession>
<gene>
    <name evidence="6" type="ORF">BG844_25500</name>
</gene>
<dbReference type="GO" id="GO:0003700">
    <property type="term" value="F:DNA-binding transcription factor activity"/>
    <property type="evidence" value="ECO:0007669"/>
    <property type="project" value="TreeGrafter"/>
</dbReference>
<evidence type="ECO:0000313" key="7">
    <source>
        <dbReference type="Proteomes" id="UP000182486"/>
    </source>
</evidence>
<dbReference type="PRINTS" id="PR00455">
    <property type="entry name" value="HTHTETR"/>
</dbReference>
<dbReference type="InterPro" id="IPR009057">
    <property type="entry name" value="Homeodomain-like_sf"/>
</dbReference>
<name>A0A1K0FFG5_9ACTN</name>
<comment type="caution">
    <text evidence="6">The sequence shown here is derived from an EMBL/GenBank/DDBJ whole genome shotgun (WGS) entry which is preliminary data.</text>
</comment>
<feature type="DNA-binding region" description="H-T-H motif" evidence="4">
    <location>
        <begin position="27"/>
        <end position="46"/>
    </location>
</feature>
<dbReference type="InterPro" id="IPR050109">
    <property type="entry name" value="HTH-type_TetR-like_transc_reg"/>
</dbReference>
<dbReference type="SUPFAM" id="SSF46689">
    <property type="entry name" value="Homeodomain-like"/>
    <property type="match status" value="1"/>
</dbReference>